<proteinExistence type="predicted"/>
<keyword evidence="1" id="KW-0175">Coiled coil</keyword>
<dbReference type="RefSeq" id="WP_035724833.1">
    <property type="nucleotide sequence ID" value="NZ_BAVS01000022.1"/>
</dbReference>
<organism evidence="2 3">
    <name type="scientific">Gracilibacillus boraciitolerans JCM 21714</name>
    <dbReference type="NCBI Taxonomy" id="1298598"/>
    <lineage>
        <taxon>Bacteria</taxon>
        <taxon>Bacillati</taxon>
        <taxon>Bacillota</taxon>
        <taxon>Bacilli</taxon>
        <taxon>Bacillales</taxon>
        <taxon>Bacillaceae</taxon>
        <taxon>Gracilibacillus</taxon>
    </lineage>
</organism>
<evidence type="ECO:0000313" key="2">
    <source>
        <dbReference type="EMBL" id="GAE94296.1"/>
    </source>
</evidence>
<dbReference type="AlphaFoldDB" id="W4VM85"/>
<gene>
    <name evidence="2" type="ORF">JCM21714_3442</name>
</gene>
<dbReference type="eggNOG" id="ENOG50308AB">
    <property type="taxonomic scope" value="Bacteria"/>
</dbReference>
<name>W4VM85_9BACI</name>
<reference evidence="2 3" key="1">
    <citation type="journal article" date="2014" name="Genome Announc.">
        <title>Draft Genome Sequence of the Boron-Tolerant and Moderately Halotolerant Bacterium Gracilibacillus boraciitolerans JCM 21714T.</title>
        <authorList>
            <person name="Ahmed I."/>
            <person name="Oshima K."/>
            <person name="Suda W."/>
            <person name="Kitamura K."/>
            <person name="Iida T."/>
            <person name="Ohmori Y."/>
            <person name="Fujiwara T."/>
            <person name="Hattori M."/>
            <person name="Ohkuma M."/>
        </authorList>
    </citation>
    <scope>NUCLEOTIDE SEQUENCE [LARGE SCALE GENOMIC DNA]</scope>
    <source>
        <strain evidence="2 3">JCM 21714</strain>
    </source>
</reference>
<dbReference type="Proteomes" id="UP000019102">
    <property type="component" value="Unassembled WGS sequence"/>
</dbReference>
<sequence length="74" mass="8934">MEKSEMNMILQAIKELSEKIDQNHNSMQQLSEKTDQNHAELTKRMVNMEDKMDYIQHKLTEHDEDIYKLKRKAQ</sequence>
<dbReference type="STRING" id="1298598.JCM21714_3442"/>
<accession>W4VM85</accession>
<evidence type="ECO:0000313" key="3">
    <source>
        <dbReference type="Proteomes" id="UP000019102"/>
    </source>
</evidence>
<comment type="caution">
    <text evidence="2">The sequence shown here is derived from an EMBL/GenBank/DDBJ whole genome shotgun (WGS) entry which is preliminary data.</text>
</comment>
<dbReference type="EMBL" id="BAVS01000022">
    <property type="protein sequence ID" value="GAE94296.1"/>
    <property type="molecule type" value="Genomic_DNA"/>
</dbReference>
<evidence type="ECO:0000256" key="1">
    <source>
        <dbReference type="SAM" id="Coils"/>
    </source>
</evidence>
<keyword evidence="3" id="KW-1185">Reference proteome</keyword>
<protein>
    <submittedName>
        <fullName evidence="2">Uncharacterized protein</fullName>
    </submittedName>
</protein>
<feature type="coiled-coil region" evidence="1">
    <location>
        <begin position="13"/>
        <end position="51"/>
    </location>
</feature>
<dbReference type="OrthoDB" id="2971300at2"/>